<dbReference type="PANTHER" id="PTHR30041:SF8">
    <property type="entry name" value="PROTEIN YFFB"/>
    <property type="match status" value="1"/>
</dbReference>
<sequence>MKLFGLANCDTCRKARKRYPDAQFVDYRDELIAPSMLLDWAGQVGGFEKLINKASPTWRGLPSHDFADNQAWLQALAENPTLIKRPVLLLDDGQIRQGRDV</sequence>
<dbReference type="EMBL" id="JAZHBO010000002">
    <property type="protein sequence ID" value="MEF2156301.1"/>
    <property type="molecule type" value="Genomic_DNA"/>
</dbReference>
<dbReference type="RefSeq" id="WP_331704121.1">
    <property type="nucleotide sequence ID" value="NZ_JAZHBO010000002.1"/>
</dbReference>
<dbReference type="InterPro" id="IPR006660">
    <property type="entry name" value="Arsenate_reductase-like"/>
</dbReference>
<comment type="caution">
    <text evidence="3">The sequence shown here is derived from an EMBL/GenBank/DDBJ whole genome shotgun (WGS) entry which is preliminary data.</text>
</comment>
<keyword evidence="4" id="KW-1185">Reference proteome</keyword>
<accession>A0ABU7V0L1</accession>
<evidence type="ECO:0000256" key="2">
    <source>
        <dbReference type="PROSITE-ProRule" id="PRU01282"/>
    </source>
</evidence>
<evidence type="ECO:0000313" key="3">
    <source>
        <dbReference type="EMBL" id="MEF2156301.1"/>
    </source>
</evidence>
<proteinExistence type="inferred from homology"/>
<dbReference type="PANTHER" id="PTHR30041">
    <property type="entry name" value="ARSENATE REDUCTASE"/>
    <property type="match status" value="1"/>
</dbReference>
<dbReference type="Gene3D" id="3.40.30.10">
    <property type="entry name" value="Glutaredoxin"/>
    <property type="match status" value="1"/>
</dbReference>
<dbReference type="Proteomes" id="UP001356170">
    <property type="component" value="Unassembled WGS sequence"/>
</dbReference>
<comment type="similarity">
    <text evidence="1 2">Belongs to the ArsC family.</text>
</comment>
<protein>
    <submittedName>
        <fullName evidence="3">ArsC/Spx/MgsR family protein</fullName>
    </submittedName>
</protein>
<evidence type="ECO:0000313" key="4">
    <source>
        <dbReference type="Proteomes" id="UP001356170"/>
    </source>
</evidence>
<gene>
    <name evidence="3" type="ORF">V3390_08710</name>
</gene>
<dbReference type="Pfam" id="PF03960">
    <property type="entry name" value="ArsC"/>
    <property type="match status" value="1"/>
</dbReference>
<evidence type="ECO:0000256" key="1">
    <source>
        <dbReference type="ARBA" id="ARBA00007198"/>
    </source>
</evidence>
<dbReference type="SUPFAM" id="SSF52833">
    <property type="entry name" value="Thioredoxin-like"/>
    <property type="match status" value="1"/>
</dbReference>
<dbReference type="InterPro" id="IPR036249">
    <property type="entry name" value="Thioredoxin-like_sf"/>
</dbReference>
<reference evidence="3 4" key="1">
    <citation type="submission" date="2024-01" db="EMBL/GenBank/DDBJ databases">
        <title>Novel species of the genus Luteimonas isolated from rivers.</title>
        <authorList>
            <person name="Lu H."/>
        </authorList>
    </citation>
    <scope>NUCLEOTIDE SEQUENCE [LARGE SCALE GENOMIC DNA]</scope>
    <source>
        <strain evidence="3 4">FXH3W</strain>
    </source>
</reference>
<organism evidence="3 4">
    <name type="scientific">Aquilutibacter rugosus</name>
    <dbReference type="NCBI Taxonomy" id="3115820"/>
    <lineage>
        <taxon>Bacteria</taxon>
        <taxon>Pseudomonadati</taxon>
        <taxon>Pseudomonadota</taxon>
        <taxon>Gammaproteobacteria</taxon>
        <taxon>Lysobacterales</taxon>
        <taxon>Lysobacteraceae</taxon>
        <taxon>Aquilutibacter</taxon>
    </lineage>
</organism>
<name>A0ABU7V0L1_9GAMM</name>
<dbReference type="PROSITE" id="PS51353">
    <property type="entry name" value="ARSC"/>
    <property type="match status" value="1"/>
</dbReference>